<keyword evidence="1" id="KW-1133">Transmembrane helix</keyword>
<feature type="transmembrane region" description="Helical" evidence="1">
    <location>
        <begin position="48"/>
        <end position="67"/>
    </location>
</feature>
<feature type="transmembrane region" description="Helical" evidence="1">
    <location>
        <begin position="130"/>
        <end position="151"/>
    </location>
</feature>
<name>A0A2T4YRX6_9SPHN</name>
<comment type="caution">
    <text evidence="3">The sequence shown here is derived from an EMBL/GenBank/DDBJ whole genome shotgun (WGS) entry which is preliminary data.</text>
</comment>
<sequence length="382" mass="41344">MTTSEVDKKQPNIIPQLDGLRAFAALLVVGSHTGQIGLPLIFPSLTGGFGVLLFFMLSGFLMGYLYLHKPLDAPSVAHYVAARVARIAPIYLLAVTLAYIASALLGPQFVYYINGRDFLRLLAFSGSSHIFWSIPPEVQFYVAFAAFWYAVRRGYAGLAVPAVILLAGVTMLFRPIFPGISLPSHFHIFFLGVTLAVMVRSGVTAIISAKIAAFIQAVSIIALLMASLRIWPNKEFIESIGWDDNAVVYGNIGLVICFGAFLLASTVRNRFGSAIFANKPMRRIGGYSFSLYLLHEPILAGTGYLTSGLLPGSIVIAIGILLSLVVAAISFHWFERPVQDALRAPIAKLVYAIIVRVKLALGWAQPAPAHLVEPAVKVVSTP</sequence>
<dbReference type="GO" id="GO:0016747">
    <property type="term" value="F:acyltransferase activity, transferring groups other than amino-acyl groups"/>
    <property type="evidence" value="ECO:0007669"/>
    <property type="project" value="InterPro"/>
</dbReference>
<evidence type="ECO:0000313" key="4">
    <source>
        <dbReference type="Proteomes" id="UP000240996"/>
    </source>
</evidence>
<dbReference type="AlphaFoldDB" id="A0A2T4YRX6"/>
<reference evidence="3 4" key="1">
    <citation type="submission" date="2018-04" db="EMBL/GenBank/DDBJ databases">
        <title>Genomic Encyclopedia of Type Strains, Phase III (KMG-III): the genomes of soil and plant-associated and newly described type strains.</title>
        <authorList>
            <person name="Whitman W."/>
        </authorList>
    </citation>
    <scope>NUCLEOTIDE SEQUENCE [LARGE SCALE GENOMIC DNA]</scope>
    <source>
        <strain evidence="3 4">NW12</strain>
    </source>
</reference>
<evidence type="ECO:0000313" key="3">
    <source>
        <dbReference type="EMBL" id="PTM46252.1"/>
    </source>
</evidence>
<keyword evidence="4" id="KW-1185">Reference proteome</keyword>
<keyword evidence="1" id="KW-0812">Transmembrane</keyword>
<protein>
    <submittedName>
        <fullName evidence="3">Peptidoglycan/LPS O-acetylase OafA/YrhL</fullName>
    </submittedName>
</protein>
<evidence type="ECO:0000259" key="2">
    <source>
        <dbReference type="Pfam" id="PF01757"/>
    </source>
</evidence>
<feature type="transmembrane region" description="Helical" evidence="1">
    <location>
        <begin position="158"/>
        <end position="176"/>
    </location>
</feature>
<proteinExistence type="predicted"/>
<feature type="transmembrane region" description="Helical" evidence="1">
    <location>
        <begin position="20"/>
        <end position="42"/>
    </location>
</feature>
<dbReference type="InterPro" id="IPR002656">
    <property type="entry name" value="Acyl_transf_3_dom"/>
</dbReference>
<feature type="transmembrane region" description="Helical" evidence="1">
    <location>
        <begin position="88"/>
        <end position="110"/>
    </location>
</feature>
<dbReference type="PANTHER" id="PTHR23028">
    <property type="entry name" value="ACETYLTRANSFERASE"/>
    <property type="match status" value="1"/>
</dbReference>
<dbReference type="EMBL" id="PZZN01000002">
    <property type="protein sequence ID" value="PTM46252.1"/>
    <property type="molecule type" value="Genomic_DNA"/>
</dbReference>
<feature type="transmembrane region" description="Helical" evidence="1">
    <location>
        <begin position="312"/>
        <end position="334"/>
    </location>
</feature>
<keyword evidence="1" id="KW-0472">Membrane</keyword>
<dbReference type="Proteomes" id="UP000240996">
    <property type="component" value="Unassembled WGS sequence"/>
</dbReference>
<accession>A0A2T4YRX6</accession>
<feature type="transmembrane region" description="Helical" evidence="1">
    <location>
        <begin position="246"/>
        <end position="264"/>
    </location>
</feature>
<dbReference type="GO" id="GO:0000271">
    <property type="term" value="P:polysaccharide biosynthetic process"/>
    <property type="evidence" value="ECO:0007669"/>
    <property type="project" value="TreeGrafter"/>
</dbReference>
<dbReference type="InterPro" id="IPR050879">
    <property type="entry name" value="Acyltransferase_3"/>
</dbReference>
<feature type="transmembrane region" description="Helical" evidence="1">
    <location>
        <begin position="284"/>
        <end position="306"/>
    </location>
</feature>
<evidence type="ECO:0000256" key="1">
    <source>
        <dbReference type="SAM" id="Phobius"/>
    </source>
</evidence>
<dbReference type="GO" id="GO:0016020">
    <property type="term" value="C:membrane"/>
    <property type="evidence" value="ECO:0007669"/>
    <property type="project" value="TreeGrafter"/>
</dbReference>
<gene>
    <name evidence="3" type="ORF">C8J24_2492</name>
</gene>
<dbReference type="RefSeq" id="WP_167396750.1">
    <property type="nucleotide sequence ID" value="NZ_PZZN01000002.1"/>
</dbReference>
<feature type="domain" description="Acyltransferase 3" evidence="2">
    <location>
        <begin position="15"/>
        <end position="329"/>
    </location>
</feature>
<feature type="transmembrane region" description="Helical" evidence="1">
    <location>
        <begin position="182"/>
        <end position="199"/>
    </location>
</feature>
<organism evidence="3 4">
    <name type="scientific">Sphingomonas aerolata</name>
    <dbReference type="NCBI Taxonomy" id="185951"/>
    <lineage>
        <taxon>Bacteria</taxon>
        <taxon>Pseudomonadati</taxon>
        <taxon>Pseudomonadota</taxon>
        <taxon>Alphaproteobacteria</taxon>
        <taxon>Sphingomonadales</taxon>
        <taxon>Sphingomonadaceae</taxon>
        <taxon>Sphingomonas</taxon>
    </lineage>
</organism>
<dbReference type="PANTHER" id="PTHR23028:SF131">
    <property type="entry name" value="BLR2367 PROTEIN"/>
    <property type="match status" value="1"/>
</dbReference>
<dbReference type="Pfam" id="PF01757">
    <property type="entry name" value="Acyl_transf_3"/>
    <property type="match status" value="1"/>
</dbReference>
<feature type="transmembrane region" description="Helical" evidence="1">
    <location>
        <begin position="211"/>
        <end position="231"/>
    </location>
</feature>